<gene>
    <name evidence="5" type="ORF">A2983_01585</name>
</gene>
<dbReference type="GO" id="GO:0009117">
    <property type="term" value="P:nucleotide metabolic process"/>
    <property type="evidence" value="ECO:0007669"/>
    <property type="project" value="TreeGrafter"/>
</dbReference>
<dbReference type="Gene3D" id="3.30.428.10">
    <property type="entry name" value="HIT-like"/>
    <property type="match status" value="1"/>
</dbReference>
<proteinExistence type="predicted"/>
<dbReference type="AlphaFoldDB" id="A0A1F6N0B0"/>
<evidence type="ECO:0000256" key="2">
    <source>
        <dbReference type="PIRSR" id="PIRSR601310-3"/>
    </source>
</evidence>
<dbReference type="InterPro" id="IPR001310">
    <property type="entry name" value="Histidine_triad_HIT"/>
</dbReference>
<organism evidence="5 6">
    <name type="scientific">Candidatus Magasanikbacteria bacterium RIFCSPLOWO2_01_FULL_40_15</name>
    <dbReference type="NCBI Taxonomy" id="1798686"/>
    <lineage>
        <taxon>Bacteria</taxon>
        <taxon>Candidatus Magasanikiibacteriota</taxon>
    </lineage>
</organism>
<dbReference type="Proteomes" id="UP000177040">
    <property type="component" value="Unassembled WGS sequence"/>
</dbReference>
<accession>A0A1F6N0B0</accession>
<sequence>MDCIFCKIVDKEIPNYTLYEDETILAFLDIFPHAVGHTVVIPKKHGETIFDYDEVMIAELHRAIKKIMERLQTVLQPEGFTVGWNHGDAGGQAVPHWHVHIFPRWNGDGGGSMHSVVKKNDGINVAEIYKRFG</sequence>
<evidence type="ECO:0000256" key="1">
    <source>
        <dbReference type="PIRSR" id="PIRSR601310-1"/>
    </source>
</evidence>
<evidence type="ECO:0000313" key="5">
    <source>
        <dbReference type="EMBL" id="OGH77377.1"/>
    </source>
</evidence>
<dbReference type="PROSITE" id="PS51084">
    <property type="entry name" value="HIT_2"/>
    <property type="match status" value="1"/>
</dbReference>
<dbReference type="EMBL" id="MFQH01000024">
    <property type="protein sequence ID" value="OGH77377.1"/>
    <property type="molecule type" value="Genomic_DNA"/>
</dbReference>
<protein>
    <recommendedName>
        <fullName evidence="4">HIT domain-containing protein</fullName>
    </recommendedName>
</protein>
<dbReference type="Pfam" id="PF01230">
    <property type="entry name" value="HIT"/>
    <property type="match status" value="1"/>
</dbReference>
<dbReference type="SUPFAM" id="SSF54197">
    <property type="entry name" value="HIT-like"/>
    <property type="match status" value="1"/>
</dbReference>
<dbReference type="PANTHER" id="PTHR46648">
    <property type="entry name" value="HIT FAMILY PROTEIN 1"/>
    <property type="match status" value="1"/>
</dbReference>
<dbReference type="PRINTS" id="PR00332">
    <property type="entry name" value="HISTRIAD"/>
</dbReference>
<dbReference type="GO" id="GO:0003824">
    <property type="term" value="F:catalytic activity"/>
    <property type="evidence" value="ECO:0007669"/>
    <property type="project" value="InterPro"/>
</dbReference>
<name>A0A1F6N0B0_9BACT</name>
<feature type="active site" description="Tele-AMP-histidine intermediate" evidence="1">
    <location>
        <position position="98"/>
    </location>
</feature>
<evidence type="ECO:0000259" key="4">
    <source>
        <dbReference type="PROSITE" id="PS51084"/>
    </source>
</evidence>
<dbReference type="PANTHER" id="PTHR46648:SF1">
    <property type="entry name" value="ADENOSINE 5'-MONOPHOSPHORAMIDASE HNT1"/>
    <property type="match status" value="1"/>
</dbReference>
<reference evidence="5 6" key="1">
    <citation type="journal article" date="2016" name="Nat. Commun.">
        <title>Thousands of microbial genomes shed light on interconnected biogeochemical processes in an aquifer system.</title>
        <authorList>
            <person name="Anantharaman K."/>
            <person name="Brown C.T."/>
            <person name="Hug L.A."/>
            <person name="Sharon I."/>
            <person name="Castelle C.J."/>
            <person name="Probst A.J."/>
            <person name="Thomas B.C."/>
            <person name="Singh A."/>
            <person name="Wilkins M.J."/>
            <person name="Karaoz U."/>
            <person name="Brodie E.L."/>
            <person name="Williams K.H."/>
            <person name="Hubbard S.S."/>
            <person name="Banfield J.F."/>
        </authorList>
    </citation>
    <scope>NUCLEOTIDE SEQUENCE [LARGE SCALE GENOMIC DNA]</scope>
</reference>
<evidence type="ECO:0000256" key="3">
    <source>
        <dbReference type="PROSITE-ProRule" id="PRU00464"/>
    </source>
</evidence>
<feature type="domain" description="HIT" evidence="4">
    <location>
        <begin position="4"/>
        <end position="111"/>
    </location>
</feature>
<evidence type="ECO:0000313" key="6">
    <source>
        <dbReference type="Proteomes" id="UP000177040"/>
    </source>
</evidence>
<feature type="short sequence motif" description="Histidine triad motif" evidence="2 3">
    <location>
        <begin position="96"/>
        <end position="100"/>
    </location>
</feature>
<comment type="caution">
    <text evidence="5">The sequence shown here is derived from an EMBL/GenBank/DDBJ whole genome shotgun (WGS) entry which is preliminary data.</text>
</comment>
<dbReference type="InterPro" id="IPR011146">
    <property type="entry name" value="HIT-like"/>
</dbReference>
<dbReference type="InterPro" id="IPR036265">
    <property type="entry name" value="HIT-like_sf"/>
</dbReference>